<reference evidence="1" key="1">
    <citation type="journal article" date="2021" name="Front. Microbiol.">
        <title>Comprehensive Comparative Genomics and Phenotyping of Methylobacterium Species.</title>
        <authorList>
            <person name="Alessa O."/>
            <person name="Ogura Y."/>
            <person name="Fujitani Y."/>
            <person name="Takami H."/>
            <person name="Hayashi T."/>
            <person name="Sahin N."/>
            <person name="Tani A."/>
        </authorList>
    </citation>
    <scope>NUCLEOTIDE SEQUENCE</scope>
    <source>
        <strain evidence="1">DSM 19015</strain>
    </source>
</reference>
<organism evidence="1 2">
    <name type="scientific">Methylobacterium iners</name>
    <dbReference type="NCBI Taxonomy" id="418707"/>
    <lineage>
        <taxon>Bacteria</taxon>
        <taxon>Pseudomonadati</taxon>
        <taxon>Pseudomonadota</taxon>
        <taxon>Alphaproteobacteria</taxon>
        <taxon>Hyphomicrobiales</taxon>
        <taxon>Methylobacteriaceae</taxon>
        <taxon>Methylobacterium</taxon>
    </lineage>
</organism>
<accession>A0ABQ4S3G8</accession>
<dbReference type="EMBL" id="BPQP01000072">
    <property type="protein sequence ID" value="GJD96937.1"/>
    <property type="molecule type" value="Genomic_DNA"/>
</dbReference>
<dbReference type="Proteomes" id="UP001055125">
    <property type="component" value="Unassembled WGS sequence"/>
</dbReference>
<evidence type="ECO:0008006" key="3">
    <source>
        <dbReference type="Google" id="ProtNLM"/>
    </source>
</evidence>
<sequence length="470" mass="51702">MKAPGLAALRRLWAEWGAPSPGRHRQRSPAGGCGSFEVALPAITLETPAGQRRLERRTLAVEAPPIETVTGVRAELRAGAYTALGHRWIDHVRVAREDGTALVEGTDFSVDRITGRLRSRCDARVEVAYDWGRHRYDVIALDPASGRVDLLRGPDRVNDPNEHIPVLPGGWTALFHVYVNRDFCETVATHEWRGLVRRGEEEAHRAWARESRTRFPRTMQRLRAGQPLVVASYGDSTGALGEGADITAAGGARDTVAFWAGYPEDTLARLDRIDGPLGPGAHTRDGWNWRIVLGLKARYGASCSYRNWCIGGTVIGPETVLEGRPGGLDPARLERFLSAEWDLALIQFGGNAIDPRRYGERYSYDCTLTLLEAIRRTGREAIVLGLPRLNPCSSPAFTRSWQRVNRQIVEAARTASVAYVDFAAIAGPGREGGLGLSPLTLGEQNLFNHPGLYEHARYAAYVLEIFGNEG</sequence>
<proteinExistence type="predicted"/>
<evidence type="ECO:0000313" key="1">
    <source>
        <dbReference type="EMBL" id="GJD96937.1"/>
    </source>
</evidence>
<name>A0ABQ4S3G8_9HYPH</name>
<evidence type="ECO:0000313" key="2">
    <source>
        <dbReference type="Proteomes" id="UP001055125"/>
    </source>
</evidence>
<keyword evidence="2" id="KW-1185">Reference proteome</keyword>
<dbReference type="SUPFAM" id="SSF52266">
    <property type="entry name" value="SGNH hydrolase"/>
    <property type="match status" value="1"/>
</dbReference>
<protein>
    <recommendedName>
        <fullName evidence="3">SGNH hydrolase-type esterase domain-containing protein</fullName>
    </recommendedName>
</protein>
<dbReference type="Gene3D" id="3.40.50.1110">
    <property type="entry name" value="SGNH hydrolase"/>
    <property type="match status" value="1"/>
</dbReference>
<dbReference type="RefSeq" id="WP_238246028.1">
    <property type="nucleotide sequence ID" value="NZ_BPQP01000072.1"/>
</dbReference>
<dbReference type="InterPro" id="IPR036514">
    <property type="entry name" value="SGNH_hydro_sf"/>
</dbReference>
<comment type="caution">
    <text evidence="1">The sequence shown here is derived from an EMBL/GenBank/DDBJ whole genome shotgun (WGS) entry which is preliminary data.</text>
</comment>
<gene>
    <name evidence="1" type="ORF">OCOJLMKI_4165</name>
</gene>
<reference evidence="1" key="2">
    <citation type="submission" date="2021-08" db="EMBL/GenBank/DDBJ databases">
        <authorList>
            <person name="Tani A."/>
            <person name="Ola A."/>
            <person name="Ogura Y."/>
            <person name="Katsura K."/>
            <person name="Hayashi T."/>
        </authorList>
    </citation>
    <scope>NUCLEOTIDE SEQUENCE</scope>
    <source>
        <strain evidence="1">DSM 19015</strain>
    </source>
</reference>